<dbReference type="OrthoDB" id="9875362at2"/>
<feature type="transmembrane region" description="Helical" evidence="1">
    <location>
        <begin position="149"/>
        <end position="165"/>
    </location>
</feature>
<protein>
    <submittedName>
        <fullName evidence="2">Uncharacterized protein</fullName>
    </submittedName>
</protein>
<keyword evidence="3" id="KW-1185">Reference proteome</keyword>
<keyword evidence="1" id="KW-0472">Membrane</keyword>
<dbReference type="AlphaFoldDB" id="A4BG54"/>
<evidence type="ECO:0000313" key="2">
    <source>
        <dbReference type="EMBL" id="EAR08849.1"/>
    </source>
</evidence>
<evidence type="ECO:0000313" key="3">
    <source>
        <dbReference type="Proteomes" id="UP000005953"/>
    </source>
</evidence>
<gene>
    <name evidence="2" type="ORF">MED297_04247</name>
</gene>
<proteinExistence type="predicted"/>
<reference evidence="2 3" key="1">
    <citation type="submission" date="2006-02" db="EMBL/GenBank/DDBJ databases">
        <authorList>
            <person name="Pinhassi J."/>
            <person name="Pedros-Alio C."/>
            <person name="Ferriera S."/>
            <person name="Johnson J."/>
            <person name="Kravitz S."/>
            <person name="Halpern A."/>
            <person name="Remington K."/>
            <person name="Beeson K."/>
            <person name="Tran B."/>
            <person name="Rogers Y.-H."/>
            <person name="Friedman R."/>
            <person name="Venter J.C."/>
        </authorList>
    </citation>
    <scope>NUCLEOTIDE SEQUENCE [LARGE SCALE GENOMIC DNA]</scope>
    <source>
        <strain evidence="2 3">MED297</strain>
    </source>
</reference>
<dbReference type="STRING" id="314283.MED297_04247"/>
<feature type="transmembrane region" description="Helical" evidence="1">
    <location>
        <begin position="21"/>
        <end position="39"/>
    </location>
</feature>
<keyword evidence="1" id="KW-1133">Transmembrane helix</keyword>
<name>A4BG54_9GAMM</name>
<feature type="transmembrane region" description="Helical" evidence="1">
    <location>
        <begin position="228"/>
        <end position="250"/>
    </location>
</feature>
<feature type="transmembrane region" description="Helical" evidence="1">
    <location>
        <begin position="177"/>
        <end position="195"/>
    </location>
</feature>
<dbReference type="Proteomes" id="UP000005953">
    <property type="component" value="Unassembled WGS sequence"/>
</dbReference>
<accession>A4BG54</accession>
<feature type="transmembrane region" description="Helical" evidence="1">
    <location>
        <begin position="102"/>
        <end position="129"/>
    </location>
</feature>
<dbReference type="RefSeq" id="WP_008047728.1">
    <property type="nucleotide sequence ID" value="NZ_CH724154.1"/>
</dbReference>
<dbReference type="EMBL" id="AAOE01000015">
    <property type="protein sequence ID" value="EAR08849.1"/>
    <property type="molecule type" value="Genomic_DNA"/>
</dbReference>
<feature type="transmembrane region" description="Helical" evidence="1">
    <location>
        <begin position="51"/>
        <end position="68"/>
    </location>
</feature>
<keyword evidence="1" id="KW-0812">Transmembrane</keyword>
<sequence length="260" mass="29620">MNALTIWRLIQTKQSTSPNRLWKDTGLALAILTALMFLGQFGDPTNDHQTFGAFGFAMIIMAIIELGGHTFSEFKRERFAFQWLTLPASVTEKWLANFVTSFLLVPLIFLVVLSVSTMIANLLILLSGWTQPMPIFNPISAEGWTSLKAYWIVHPLLFFGTTYFRKRPVLKTLGASAILLIALALYAAWLANLLFGDAFPQIEQMGEQAASEEEFLRMMTLHFDLSNLFATLRVIGDIACYLYFLFFWGLSYLRFTEWEL</sequence>
<dbReference type="HOGENOM" id="CLU_1069089_0_0_6"/>
<evidence type="ECO:0000256" key="1">
    <source>
        <dbReference type="SAM" id="Phobius"/>
    </source>
</evidence>
<organism evidence="2 3">
    <name type="scientific">Reinekea blandensis MED297</name>
    <dbReference type="NCBI Taxonomy" id="314283"/>
    <lineage>
        <taxon>Bacteria</taxon>
        <taxon>Pseudomonadati</taxon>
        <taxon>Pseudomonadota</taxon>
        <taxon>Gammaproteobacteria</taxon>
        <taxon>Oceanospirillales</taxon>
        <taxon>Saccharospirillaceae</taxon>
        <taxon>Reinekea</taxon>
    </lineage>
</organism>
<comment type="caution">
    <text evidence="2">The sequence shown here is derived from an EMBL/GenBank/DDBJ whole genome shotgun (WGS) entry which is preliminary data.</text>
</comment>